<dbReference type="Proteomes" id="UP000075881">
    <property type="component" value="Unassembled WGS sequence"/>
</dbReference>
<keyword evidence="2" id="KW-1185">Reference proteome</keyword>
<dbReference type="EnsemblMetazoa" id="ACHR014470-RA">
    <property type="protein sequence ID" value="ACHR014470-PA"/>
    <property type="gene ID" value="ACHR014470"/>
</dbReference>
<sequence length="57" mass="6679">ENIYWKSHQGVLRPAHPVARGVFRFFTESRKSRNHGTADEKIAIFHRIMCIQQLNSV</sequence>
<name>A0A182KJ70_9DIPT</name>
<dbReference type="AlphaFoldDB" id="A0A182KJ70"/>
<dbReference type="VEuPathDB" id="VectorBase:ACHR014470"/>
<evidence type="ECO:0000313" key="1">
    <source>
        <dbReference type="EnsemblMetazoa" id="ACHR014470-PA"/>
    </source>
</evidence>
<reference evidence="2" key="1">
    <citation type="submission" date="2013-03" db="EMBL/GenBank/DDBJ databases">
        <title>The Genome Sequence of Anopheles christyi ACHKN1017.</title>
        <authorList>
            <consortium name="The Broad Institute Genomics Platform"/>
            <person name="Neafsey D.E."/>
            <person name="Besansky N."/>
            <person name="Walker B."/>
            <person name="Young S.K."/>
            <person name="Zeng Q."/>
            <person name="Gargeya S."/>
            <person name="Fitzgerald M."/>
            <person name="Haas B."/>
            <person name="Abouelleil A."/>
            <person name="Allen A.W."/>
            <person name="Alvarado L."/>
            <person name="Arachchi H.M."/>
            <person name="Berlin A.M."/>
            <person name="Chapman S.B."/>
            <person name="Gainer-Dewar J."/>
            <person name="Goldberg J."/>
            <person name="Griggs A."/>
            <person name="Gujja S."/>
            <person name="Hansen M."/>
            <person name="Howarth C."/>
            <person name="Imamovic A."/>
            <person name="Ireland A."/>
            <person name="Larimer J."/>
            <person name="McCowan C."/>
            <person name="Murphy C."/>
            <person name="Pearson M."/>
            <person name="Poon T.W."/>
            <person name="Priest M."/>
            <person name="Roberts A."/>
            <person name="Saif S."/>
            <person name="Shea T."/>
            <person name="Sisk P."/>
            <person name="Sykes S."/>
            <person name="Wortman J."/>
            <person name="Nusbaum C."/>
            <person name="Birren B."/>
        </authorList>
    </citation>
    <scope>NUCLEOTIDE SEQUENCE [LARGE SCALE GENOMIC DNA]</scope>
    <source>
        <strain evidence="2">ACHKN1017</strain>
    </source>
</reference>
<organism evidence="1 2">
    <name type="scientific">Anopheles christyi</name>
    <dbReference type="NCBI Taxonomy" id="43041"/>
    <lineage>
        <taxon>Eukaryota</taxon>
        <taxon>Metazoa</taxon>
        <taxon>Ecdysozoa</taxon>
        <taxon>Arthropoda</taxon>
        <taxon>Hexapoda</taxon>
        <taxon>Insecta</taxon>
        <taxon>Pterygota</taxon>
        <taxon>Neoptera</taxon>
        <taxon>Endopterygota</taxon>
        <taxon>Diptera</taxon>
        <taxon>Nematocera</taxon>
        <taxon>Culicoidea</taxon>
        <taxon>Culicidae</taxon>
        <taxon>Anophelinae</taxon>
        <taxon>Anopheles</taxon>
    </lineage>
</organism>
<proteinExistence type="predicted"/>
<reference evidence="1" key="2">
    <citation type="submission" date="2020-05" db="UniProtKB">
        <authorList>
            <consortium name="EnsemblMetazoa"/>
        </authorList>
    </citation>
    <scope>IDENTIFICATION</scope>
    <source>
        <strain evidence="1">ACHKN1017</strain>
    </source>
</reference>
<protein>
    <submittedName>
        <fullName evidence="1">Uncharacterized protein</fullName>
    </submittedName>
</protein>
<evidence type="ECO:0000313" key="2">
    <source>
        <dbReference type="Proteomes" id="UP000075881"/>
    </source>
</evidence>
<accession>A0A182KJ70</accession>